<dbReference type="GO" id="GO:0044281">
    <property type="term" value="P:small molecule metabolic process"/>
    <property type="evidence" value="ECO:0007669"/>
    <property type="project" value="UniProtKB-ARBA"/>
</dbReference>
<dbReference type="SUPFAM" id="SSF56784">
    <property type="entry name" value="HAD-like"/>
    <property type="match status" value="1"/>
</dbReference>
<comment type="caution">
    <text evidence="5">The sequence shown here is derived from an EMBL/GenBank/DDBJ whole genome shotgun (WGS) entry which is preliminary data.</text>
</comment>
<dbReference type="EMBL" id="DXHQ01000097">
    <property type="protein sequence ID" value="HIW09373.1"/>
    <property type="molecule type" value="Genomic_DNA"/>
</dbReference>
<dbReference type="InterPro" id="IPR051400">
    <property type="entry name" value="HAD-like_hydrolase"/>
</dbReference>
<dbReference type="PRINTS" id="PR00413">
    <property type="entry name" value="HADHALOGNASE"/>
</dbReference>
<dbReference type="InterPro" id="IPR023214">
    <property type="entry name" value="HAD_sf"/>
</dbReference>
<evidence type="ECO:0000256" key="1">
    <source>
        <dbReference type="ARBA" id="ARBA00001946"/>
    </source>
</evidence>
<dbReference type="SFLD" id="SFLDG01129">
    <property type="entry name" value="C1.5:_HAD__Beta-PGM__Phosphata"/>
    <property type="match status" value="1"/>
</dbReference>
<dbReference type="InterPro" id="IPR006439">
    <property type="entry name" value="HAD-SF_hydro_IA"/>
</dbReference>
<evidence type="ECO:0000313" key="6">
    <source>
        <dbReference type="Proteomes" id="UP000823933"/>
    </source>
</evidence>
<comment type="cofactor">
    <cofactor evidence="1">
        <name>Mg(2+)</name>
        <dbReference type="ChEBI" id="CHEBI:18420"/>
    </cofactor>
</comment>
<evidence type="ECO:0000256" key="4">
    <source>
        <dbReference type="ARBA" id="ARBA00022842"/>
    </source>
</evidence>
<dbReference type="AlphaFoldDB" id="A0A9D1QBB7"/>
<evidence type="ECO:0000256" key="2">
    <source>
        <dbReference type="ARBA" id="ARBA00022723"/>
    </source>
</evidence>
<sequence>MPYPNILFDLYGTLVDIRTDEDRPEAWAALARFYSYYGARYTPQALRAAYLAEADRQTAGRQSLRRDSHEAHPEIELAGVFRALFRAGGIEADQTLAVHAGQFFRVLTTDYLRLYDGVPAMLAALRAKGAKLYLVSNAQAIFTACEMRALGLEGAFDAVYLSSDYGCKKPDLRFFRLPLEEHRLDPARTIMVGNDPVCDAAGAKAAGLAALYVRSNLSPDGPPPDADFVLPEMDIPRMTAILTGQPVSPSRPARPGR</sequence>
<dbReference type="SFLD" id="SFLDS00003">
    <property type="entry name" value="Haloacid_Dehalogenase"/>
    <property type="match status" value="1"/>
</dbReference>
<organism evidence="5 6">
    <name type="scientific">Candidatus Faecalibacterium intestinigallinarum</name>
    <dbReference type="NCBI Taxonomy" id="2838581"/>
    <lineage>
        <taxon>Bacteria</taxon>
        <taxon>Bacillati</taxon>
        <taxon>Bacillota</taxon>
        <taxon>Clostridia</taxon>
        <taxon>Eubacteriales</taxon>
        <taxon>Oscillospiraceae</taxon>
        <taxon>Faecalibacterium</taxon>
    </lineage>
</organism>
<proteinExistence type="predicted"/>
<evidence type="ECO:0000256" key="3">
    <source>
        <dbReference type="ARBA" id="ARBA00022801"/>
    </source>
</evidence>
<dbReference type="PANTHER" id="PTHR46470">
    <property type="entry name" value="N-ACYLNEURAMINATE-9-PHOSPHATASE"/>
    <property type="match status" value="1"/>
</dbReference>
<dbReference type="NCBIfam" id="TIGR01509">
    <property type="entry name" value="HAD-SF-IA-v3"/>
    <property type="match status" value="1"/>
</dbReference>
<name>A0A9D1QBB7_9FIRM</name>
<dbReference type="Gene3D" id="3.40.50.1000">
    <property type="entry name" value="HAD superfamily/HAD-like"/>
    <property type="match status" value="1"/>
</dbReference>
<accession>A0A9D1QBB7</accession>
<dbReference type="Pfam" id="PF00702">
    <property type="entry name" value="Hydrolase"/>
    <property type="match status" value="1"/>
</dbReference>
<reference evidence="5" key="1">
    <citation type="journal article" date="2021" name="PeerJ">
        <title>Extensive microbial diversity within the chicken gut microbiome revealed by metagenomics and culture.</title>
        <authorList>
            <person name="Gilroy R."/>
            <person name="Ravi A."/>
            <person name="Getino M."/>
            <person name="Pursley I."/>
            <person name="Horton D.L."/>
            <person name="Alikhan N.F."/>
            <person name="Baker D."/>
            <person name="Gharbi K."/>
            <person name="Hall N."/>
            <person name="Watson M."/>
            <person name="Adriaenssens E.M."/>
            <person name="Foster-Nyarko E."/>
            <person name="Jarju S."/>
            <person name="Secka A."/>
            <person name="Antonio M."/>
            <person name="Oren A."/>
            <person name="Chaudhuri R.R."/>
            <person name="La Ragione R."/>
            <person name="Hildebrand F."/>
            <person name="Pallen M.J."/>
        </authorList>
    </citation>
    <scope>NUCLEOTIDE SEQUENCE</scope>
    <source>
        <strain evidence="5">ChiHcolR34-3080</strain>
    </source>
</reference>
<dbReference type="GO" id="GO:0016791">
    <property type="term" value="F:phosphatase activity"/>
    <property type="evidence" value="ECO:0007669"/>
    <property type="project" value="TreeGrafter"/>
</dbReference>
<dbReference type="PANTHER" id="PTHR46470:SF2">
    <property type="entry name" value="GLYCERALDEHYDE 3-PHOSPHATE PHOSPHATASE"/>
    <property type="match status" value="1"/>
</dbReference>
<reference evidence="5" key="2">
    <citation type="submission" date="2021-04" db="EMBL/GenBank/DDBJ databases">
        <authorList>
            <person name="Gilroy R."/>
        </authorList>
    </citation>
    <scope>NUCLEOTIDE SEQUENCE</scope>
    <source>
        <strain evidence="5">ChiHcolR34-3080</strain>
    </source>
</reference>
<dbReference type="Gene3D" id="1.20.120.1600">
    <property type="match status" value="1"/>
</dbReference>
<keyword evidence="3 5" id="KW-0378">Hydrolase</keyword>
<dbReference type="Proteomes" id="UP000823933">
    <property type="component" value="Unassembled WGS sequence"/>
</dbReference>
<evidence type="ECO:0000313" key="5">
    <source>
        <dbReference type="EMBL" id="HIW09373.1"/>
    </source>
</evidence>
<keyword evidence="4" id="KW-0460">Magnesium</keyword>
<keyword evidence="2" id="KW-0479">Metal-binding</keyword>
<protein>
    <submittedName>
        <fullName evidence="5">HAD family hydrolase</fullName>
    </submittedName>
</protein>
<dbReference type="GO" id="GO:0046872">
    <property type="term" value="F:metal ion binding"/>
    <property type="evidence" value="ECO:0007669"/>
    <property type="project" value="UniProtKB-KW"/>
</dbReference>
<dbReference type="InterPro" id="IPR036412">
    <property type="entry name" value="HAD-like_sf"/>
</dbReference>
<gene>
    <name evidence="5" type="ORF">H9890_08260</name>
</gene>